<keyword evidence="1" id="KW-0472">Membrane</keyword>
<dbReference type="Proteomes" id="UP000559809">
    <property type="component" value="Unassembled WGS sequence"/>
</dbReference>
<evidence type="ECO:0008006" key="4">
    <source>
        <dbReference type="Google" id="ProtNLM"/>
    </source>
</evidence>
<gene>
    <name evidence="2" type="ORF">H0A72_17310</name>
</gene>
<evidence type="ECO:0000256" key="1">
    <source>
        <dbReference type="SAM" id="Phobius"/>
    </source>
</evidence>
<evidence type="ECO:0000313" key="2">
    <source>
        <dbReference type="EMBL" id="NYT51074.1"/>
    </source>
</evidence>
<dbReference type="AlphaFoldDB" id="A0A853FY82"/>
<keyword evidence="1" id="KW-1133">Transmembrane helix</keyword>
<protein>
    <recommendedName>
        <fullName evidence="4">Pilus assembly protein</fullName>
    </recommendedName>
</protein>
<dbReference type="EMBL" id="JACCEM010000009">
    <property type="protein sequence ID" value="NYT51074.1"/>
    <property type="molecule type" value="Genomic_DNA"/>
</dbReference>
<organism evidence="2 3">
    <name type="scientific">Parapusillimonas granuli</name>
    <dbReference type="NCBI Taxonomy" id="380911"/>
    <lineage>
        <taxon>Bacteria</taxon>
        <taxon>Pseudomonadati</taxon>
        <taxon>Pseudomonadota</taxon>
        <taxon>Betaproteobacteria</taxon>
        <taxon>Burkholderiales</taxon>
        <taxon>Alcaligenaceae</taxon>
        <taxon>Parapusillimonas</taxon>
    </lineage>
</organism>
<keyword evidence="1" id="KW-0812">Transmembrane</keyword>
<feature type="transmembrane region" description="Helical" evidence="1">
    <location>
        <begin position="12"/>
        <end position="34"/>
    </location>
</feature>
<reference evidence="2 3" key="1">
    <citation type="submission" date="2020-07" db="EMBL/GenBank/DDBJ databases">
        <title>Taxonomic revisions and descriptions of new bacterial species based on genomic comparisons in the high-G+C-content subgroup of the family Alcaligenaceae.</title>
        <authorList>
            <person name="Szabo A."/>
            <person name="Felfoldi T."/>
        </authorList>
    </citation>
    <scope>NUCLEOTIDE SEQUENCE [LARGE SCALE GENOMIC DNA]</scope>
    <source>
        <strain evidence="2 3">LMG 24012</strain>
    </source>
</reference>
<sequence length="239" mass="25775">MNHARTFQAGQAMAEGLLVLSGLAALWMAVSWLYRVQDIALSAQHASSYLAFAATRRDGELGRLHERFFTGPEHRWNDRSGRPMLADIDTQIGSRVFRSEPLPPFAQPGAATAFAALRQDWRLEDLGVLHAGLAVTPGAAHWGAPGHASGAAWSPMLRRHTAILTGAGHAGDDQQTQHVLVQSGMAWRHGADVSYGLSERIRAAMGPVDSGWGRSLPAREWGSAWAGLAPATHLRPAKE</sequence>
<evidence type="ECO:0000313" key="3">
    <source>
        <dbReference type="Proteomes" id="UP000559809"/>
    </source>
</evidence>
<accession>A0A853FY82</accession>
<comment type="caution">
    <text evidence="2">The sequence shown here is derived from an EMBL/GenBank/DDBJ whole genome shotgun (WGS) entry which is preliminary data.</text>
</comment>
<dbReference type="RefSeq" id="WP_180157587.1">
    <property type="nucleotide sequence ID" value="NZ_JACCEM010000009.1"/>
</dbReference>
<proteinExistence type="predicted"/>
<keyword evidence="3" id="KW-1185">Reference proteome</keyword>
<name>A0A853FY82_9BURK</name>